<evidence type="ECO:0000313" key="2">
    <source>
        <dbReference type="EMBL" id="KAF4966836.1"/>
    </source>
</evidence>
<feature type="compositionally biased region" description="Basic residues" evidence="1">
    <location>
        <begin position="240"/>
        <end position="249"/>
    </location>
</feature>
<dbReference type="OrthoDB" id="5103525at2759"/>
<keyword evidence="3" id="KW-1185">Reference proteome</keyword>
<organism evidence="2 3">
    <name type="scientific">Fusarium zealandicum</name>
    <dbReference type="NCBI Taxonomy" id="1053134"/>
    <lineage>
        <taxon>Eukaryota</taxon>
        <taxon>Fungi</taxon>
        <taxon>Dikarya</taxon>
        <taxon>Ascomycota</taxon>
        <taxon>Pezizomycotina</taxon>
        <taxon>Sordariomycetes</taxon>
        <taxon>Hypocreomycetidae</taxon>
        <taxon>Hypocreales</taxon>
        <taxon>Nectriaceae</taxon>
        <taxon>Fusarium</taxon>
        <taxon>Fusarium staphyleae species complex</taxon>
    </lineage>
</organism>
<gene>
    <name evidence="2" type="ORF">FZEAL_10609</name>
</gene>
<feature type="region of interest" description="Disordered" evidence="1">
    <location>
        <begin position="229"/>
        <end position="257"/>
    </location>
</feature>
<reference evidence="2" key="2">
    <citation type="submission" date="2020-05" db="EMBL/GenBank/DDBJ databases">
        <authorList>
            <person name="Kim H.-S."/>
            <person name="Proctor R.H."/>
            <person name="Brown D.W."/>
        </authorList>
    </citation>
    <scope>NUCLEOTIDE SEQUENCE</scope>
    <source>
        <strain evidence="2">NRRL 22465</strain>
    </source>
</reference>
<dbReference type="AlphaFoldDB" id="A0A8H4TZ98"/>
<proteinExistence type="predicted"/>
<comment type="caution">
    <text evidence="2">The sequence shown here is derived from an EMBL/GenBank/DDBJ whole genome shotgun (WGS) entry which is preliminary data.</text>
</comment>
<reference evidence="2" key="1">
    <citation type="journal article" date="2020" name="BMC Genomics">
        <title>Correction to: Identification and distribution of gene clusters required for synthesis of sphingolipid metabolism inhibitors in diverse species of the filamentous fungus Fusarium.</title>
        <authorList>
            <person name="Kim H.S."/>
            <person name="Lohmar J.M."/>
            <person name="Busman M."/>
            <person name="Brown D.W."/>
            <person name="Naumann T.A."/>
            <person name="Divon H.H."/>
            <person name="Lysoe E."/>
            <person name="Uhlig S."/>
            <person name="Proctor R.H."/>
        </authorList>
    </citation>
    <scope>NUCLEOTIDE SEQUENCE</scope>
    <source>
        <strain evidence="2">NRRL 22465</strain>
    </source>
</reference>
<protein>
    <submittedName>
        <fullName evidence="2">Uncharacterized protein</fullName>
    </submittedName>
</protein>
<dbReference type="EMBL" id="JABEYC010001273">
    <property type="protein sequence ID" value="KAF4966836.1"/>
    <property type="molecule type" value="Genomic_DNA"/>
</dbReference>
<evidence type="ECO:0000313" key="3">
    <source>
        <dbReference type="Proteomes" id="UP000635477"/>
    </source>
</evidence>
<sequence>MTDAEAVIVPVFLFHGSKFGNVLILYETTSSSPIEFRCFIMHFLINPETLQTLVTKGRSLDENLKQAVTRRGHEYVAPKEIAPNYDTMLDSGRVPGLEAHRGLIRFLDGEGCPTKNHVFVEIFNPGGGGAPPYQNFVHASGTDLLYTQNLIQDIAKRRRLLVGQTTELDNRSDDFLALLATDNGKGVARMLATYPRLFGRKVIARARVFVLHAPAILWMLEEVEVPEANPLPQKTNPSRKERRHLRKASRASTCSLG</sequence>
<accession>A0A8H4TZ98</accession>
<name>A0A8H4TZ98_9HYPO</name>
<evidence type="ECO:0000256" key="1">
    <source>
        <dbReference type="SAM" id="MobiDB-lite"/>
    </source>
</evidence>
<dbReference type="Proteomes" id="UP000635477">
    <property type="component" value="Unassembled WGS sequence"/>
</dbReference>